<proteinExistence type="predicted"/>
<name>A0A9X3P9J7_9ACTN</name>
<dbReference type="SUPFAM" id="SSF50370">
    <property type="entry name" value="Ricin B-like lectins"/>
    <property type="match status" value="1"/>
</dbReference>
<dbReference type="PROSITE" id="PS50231">
    <property type="entry name" value="RICIN_B_LECTIN"/>
    <property type="match status" value="1"/>
</dbReference>
<keyword evidence="2" id="KW-1185">Reference proteome</keyword>
<dbReference type="InterPro" id="IPR035992">
    <property type="entry name" value="Ricin_B-like_lectins"/>
</dbReference>
<evidence type="ECO:0008006" key="3">
    <source>
        <dbReference type="Google" id="ProtNLM"/>
    </source>
</evidence>
<comment type="caution">
    <text evidence="1">The sequence shown here is derived from an EMBL/GenBank/DDBJ whole genome shotgun (WGS) entry which is preliminary data.</text>
</comment>
<dbReference type="EMBL" id="JAPZVP010000001">
    <property type="protein sequence ID" value="MDA1358384.1"/>
    <property type="molecule type" value="Genomic_DNA"/>
</dbReference>
<dbReference type="AlphaFoldDB" id="A0A9X3P9J7"/>
<protein>
    <recommendedName>
        <fullName evidence="3">Ricin B lectin domain-containing protein</fullName>
    </recommendedName>
</protein>
<dbReference type="RefSeq" id="WP_270108186.1">
    <property type="nucleotide sequence ID" value="NZ_JAPZVP010000001.1"/>
</dbReference>
<evidence type="ECO:0000313" key="1">
    <source>
        <dbReference type="EMBL" id="MDA1358384.1"/>
    </source>
</evidence>
<evidence type="ECO:0000313" key="2">
    <source>
        <dbReference type="Proteomes" id="UP001146067"/>
    </source>
</evidence>
<dbReference type="Proteomes" id="UP001146067">
    <property type="component" value="Unassembled WGS sequence"/>
</dbReference>
<accession>A0A9X3P9J7</accession>
<dbReference type="CDD" id="cd00161">
    <property type="entry name" value="beta-trefoil_Ricin-like"/>
    <property type="match status" value="1"/>
</dbReference>
<dbReference type="Gene3D" id="2.80.10.50">
    <property type="match status" value="1"/>
</dbReference>
<gene>
    <name evidence="1" type="ORF">O1R50_02055</name>
</gene>
<sequence length="62" mass="6334">MSEGAAIALASAAAVFVAPKEAHAVDIHNGLCLDARGRTTGNGTPLTLRSCDSGAIQEWRIA</sequence>
<reference evidence="1" key="1">
    <citation type="submission" date="2022-12" db="EMBL/GenBank/DDBJ databases">
        <title>Gycomyces niveus sp.nov.,a novel actinomycete isolated from soil in Shouguan.</title>
        <authorList>
            <person name="Yang X."/>
        </authorList>
    </citation>
    <scope>NUCLEOTIDE SEQUENCE</scope>
    <source>
        <strain evidence="1">NEAU-A15</strain>
    </source>
</reference>
<organism evidence="1 2">
    <name type="scientific">Glycomyces luteolus</name>
    <dbReference type="NCBI Taxonomy" id="2670330"/>
    <lineage>
        <taxon>Bacteria</taxon>
        <taxon>Bacillati</taxon>
        <taxon>Actinomycetota</taxon>
        <taxon>Actinomycetes</taxon>
        <taxon>Glycomycetales</taxon>
        <taxon>Glycomycetaceae</taxon>
        <taxon>Glycomyces</taxon>
    </lineage>
</organism>